<keyword evidence="2" id="KW-1185">Reference proteome</keyword>
<evidence type="ECO:0000313" key="1">
    <source>
        <dbReference type="EMBL" id="GJT47737.1"/>
    </source>
</evidence>
<dbReference type="InterPro" id="IPR038765">
    <property type="entry name" value="Papain-like_cys_pep_sf"/>
</dbReference>
<dbReference type="Gene3D" id="3.30.310.130">
    <property type="entry name" value="Ubiquitin-related"/>
    <property type="match status" value="1"/>
</dbReference>
<dbReference type="Proteomes" id="UP001151760">
    <property type="component" value="Unassembled WGS sequence"/>
</dbReference>
<feature type="non-terminal residue" evidence="1">
    <location>
        <position position="1"/>
    </location>
</feature>
<sequence length="95" mass="10932">LAALINLLKKSSIQKGKLMLFLLLADPDKEPLDACKRKEAFQRVRKWTRKLNLLQKDYIFIPVNYKEVATYQEEVAAEVLGLTTARQIWLSLEAA</sequence>
<dbReference type="PANTHER" id="PTHR47764">
    <property type="entry name" value="UBIQUITIN-LIKE-SPECIFIC PROTEASE 2B-RELATED"/>
    <property type="match status" value="1"/>
</dbReference>
<comment type="caution">
    <text evidence="1">The sequence shown here is derived from an EMBL/GenBank/DDBJ whole genome shotgun (WGS) entry which is preliminary data.</text>
</comment>
<dbReference type="SUPFAM" id="SSF54001">
    <property type="entry name" value="Cysteine proteinases"/>
    <property type="match status" value="1"/>
</dbReference>
<accession>A0ABQ5EA28</accession>
<dbReference type="GO" id="GO:0006508">
    <property type="term" value="P:proteolysis"/>
    <property type="evidence" value="ECO:0007669"/>
    <property type="project" value="UniProtKB-KW"/>
</dbReference>
<protein>
    <submittedName>
        <fullName evidence="1">Probable ubiquitin-like-specific protease 2B isoform X2</fullName>
    </submittedName>
</protein>
<reference evidence="1" key="2">
    <citation type="submission" date="2022-01" db="EMBL/GenBank/DDBJ databases">
        <authorList>
            <person name="Yamashiro T."/>
            <person name="Shiraishi A."/>
            <person name="Satake H."/>
            <person name="Nakayama K."/>
        </authorList>
    </citation>
    <scope>NUCLEOTIDE SEQUENCE</scope>
</reference>
<dbReference type="PANTHER" id="PTHR47764:SF2">
    <property type="entry name" value="UBIQUITIN-LIKE PROTEASE FAMILY PROFILE DOMAIN-CONTAINING PROTEIN"/>
    <property type="match status" value="1"/>
</dbReference>
<organism evidence="1 2">
    <name type="scientific">Tanacetum coccineum</name>
    <dbReference type="NCBI Taxonomy" id="301880"/>
    <lineage>
        <taxon>Eukaryota</taxon>
        <taxon>Viridiplantae</taxon>
        <taxon>Streptophyta</taxon>
        <taxon>Embryophyta</taxon>
        <taxon>Tracheophyta</taxon>
        <taxon>Spermatophyta</taxon>
        <taxon>Magnoliopsida</taxon>
        <taxon>eudicotyledons</taxon>
        <taxon>Gunneridae</taxon>
        <taxon>Pentapetalae</taxon>
        <taxon>asterids</taxon>
        <taxon>campanulids</taxon>
        <taxon>Asterales</taxon>
        <taxon>Asteraceae</taxon>
        <taxon>Asteroideae</taxon>
        <taxon>Anthemideae</taxon>
        <taxon>Anthemidinae</taxon>
        <taxon>Tanacetum</taxon>
    </lineage>
</organism>
<name>A0ABQ5EA28_9ASTR</name>
<keyword evidence="1" id="KW-0645">Protease</keyword>
<keyword evidence="1" id="KW-0378">Hydrolase</keyword>
<evidence type="ECO:0000313" key="2">
    <source>
        <dbReference type="Proteomes" id="UP001151760"/>
    </source>
</evidence>
<reference evidence="1" key="1">
    <citation type="journal article" date="2022" name="Int. J. Mol. Sci.">
        <title>Draft Genome of Tanacetum Coccineum: Genomic Comparison of Closely Related Tanacetum-Family Plants.</title>
        <authorList>
            <person name="Yamashiro T."/>
            <person name="Shiraishi A."/>
            <person name="Nakayama K."/>
            <person name="Satake H."/>
        </authorList>
    </citation>
    <scope>NUCLEOTIDE SEQUENCE</scope>
</reference>
<dbReference type="EMBL" id="BQNB010016094">
    <property type="protein sequence ID" value="GJT47737.1"/>
    <property type="molecule type" value="Genomic_DNA"/>
</dbReference>
<gene>
    <name evidence="1" type="ORF">Tco_0973894</name>
</gene>
<dbReference type="GO" id="GO:0008233">
    <property type="term" value="F:peptidase activity"/>
    <property type="evidence" value="ECO:0007669"/>
    <property type="project" value="UniProtKB-KW"/>
</dbReference>
<proteinExistence type="predicted"/>